<keyword evidence="1" id="KW-0175">Coiled coil</keyword>
<sequence>MEEILNQILSEMKDLKQDIAVLKQDITVLKQDIIVLKEGQERIEAKVDNLSSELHMH</sequence>
<dbReference type="EMBL" id="JAESWB010000181">
    <property type="protein sequence ID" value="MBL4953287.1"/>
    <property type="molecule type" value="Genomic_DNA"/>
</dbReference>
<evidence type="ECO:0000313" key="2">
    <source>
        <dbReference type="EMBL" id="MBL4953287.1"/>
    </source>
</evidence>
<protein>
    <submittedName>
        <fullName evidence="2">Uncharacterized protein</fullName>
    </submittedName>
</protein>
<comment type="caution">
    <text evidence="2">The sequence shown here is derived from an EMBL/GenBank/DDBJ whole genome shotgun (WGS) entry which is preliminary data.</text>
</comment>
<dbReference type="Gene3D" id="1.20.5.190">
    <property type="match status" value="1"/>
</dbReference>
<proteinExistence type="predicted"/>
<dbReference type="Proteomes" id="UP000623967">
    <property type="component" value="Unassembled WGS sequence"/>
</dbReference>
<feature type="coiled-coil region" evidence="1">
    <location>
        <begin position="5"/>
        <end position="32"/>
    </location>
</feature>
<evidence type="ECO:0000313" key="3">
    <source>
        <dbReference type="Proteomes" id="UP000623967"/>
    </source>
</evidence>
<reference evidence="2 3" key="1">
    <citation type="submission" date="2021-01" db="EMBL/GenBank/DDBJ databases">
        <title>Genome public.</title>
        <authorList>
            <person name="Liu C."/>
            <person name="Sun Q."/>
        </authorList>
    </citation>
    <scope>NUCLEOTIDE SEQUENCE [LARGE SCALE GENOMIC DNA]</scope>
    <source>
        <strain evidence="2 3">YIM B02564</strain>
    </source>
</reference>
<evidence type="ECO:0000256" key="1">
    <source>
        <dbReference type="SAM" id="Coils"/>
    </source>
</evidence>
<organism evidence="2 3">
    <name type="scientific">Neobacillus paridis</name>
    <dbReference type="NCBI Taxonomy" id="2803862"/>
    <lineage>
        <taxon>Bacteria</taxon>
        <taxon>Bacillati</taxon>
        <taxon>Bacillota</taxon>
        <taxon>Bacilli</taxon>
        <taxon>Bacillales</taxon>
        <taxon>Bacillaceae</taxon>
        <taxon>Neobacillus</taxon>
    </lineage>
</organism>
<name>A0ABS1TPS7_9BACI</name>
<gene>
    <name evidence="2" type="ORF">JK635_13815</name>
</gene>
<dbReference type="RefSeq" id="WP_202654541.1">
    <property type="nucleotide sequence ID" value="NZ_JAESWB010000181.1"/>
</dbReference>
<accession>A0ABS1TPS7</accession>
<keyword evidence="3" id="KW-1185">Reference proteome</keyword>